<evidence type="ECO:0000313" key="3">
    <source>
        <dbReference type="Proteomes" id="UP000005737"/>
    </source>
</evidence>
<dbReference type="Pfam" id="PF21814">
    <property type="entry name" value="DUF6883"/>
    <property type="match status" value="1"/>
</dbReference>
<keyword evidence="3" id="KW-1185">Reference proteome</keyword>
<dbReference type="AlphaFoldDB" id="H2CLK9"/>
<dbReference type="HOGENOM" id="CLU_137827_2_0_12"/>
<proteinExistence type="predicted"/>
<evidence type="ECO:0000313" key="2">
    <source>
        <dbReference type="EMBL" id="EHQ04620.1"/>
    </source>
</evidence>
<name>H2CLK9_9LEPT</name>
<dbReference type="RefSeq" id="WP_002775839.1">
    <property type="nucleotide sequence ID" value="NZ_JH597775.1"/>
</dbReference>
<gene>
    <name evidence="2" type="ORF">Lepil_4142</name>
</gene>
<organism evidence="2 3">
    <name type="scientific">Leptonema illini DSM 21528</name>
    <dbReference type="NCBI Taxonomy" id="929563"/>
    <lineage>
        <taxon>Bacteria</taxon>
        <taxon>Pseudomonadati</taxon>
        <taxon>Spirochaetota</taxon>
        <taxon>Spirochaetia</taxon>
        <taxon>Leptospirales</taxon>
        <taxon>Leptospiraceae</taxon>
        <taxon>Leptonema</taxon>
    </lineage>
</organism>
<dbReference type="EMBL" id="JH597775">
    <property type="protein sequence ID" value="EHQ04620.1"/>
    <property type="molecule type" value="Genomic_DNA"/>
</dbReference>
<dbReference type="STRING" id="183.GCA_002009735_04101"/>
<reference evidence="2 3" key="1">
    <citation type="submission" date="2011-10" db="EMBL/GenBank/DDBJ databases">
        <title>The Improved High-Quality Draft genome of Leptonema illini DSM 21528.</title>
        <authorList>
            <consortium name="US DOE Joint Genome Institute (JGI-PGF)"/>
            <person name="Lucas S."/>
            <person name="Copeland A."/>
            <person name="Lapidus A."/>
            <person name="Glavina del Rio T."/>
            <person name="Dalin E."/>
            <person name="Tice H."/>
            <person name="Bruce D."/>
            <person name="Goodwin L."/>
            <person name="Pitluck S."/>
            <person name="Peters L."/>
            <person name="Mikhailova N."/>
            <person name="Held B."/>
            <person name="Kyrpides N."/>
            <person name="Mavromatis K."/>
            <person name="Ivanova N."/>
            <person name="Markowitz V."/>
            <person name="Cheng J.-F."/>
            <person name="Hugenholtz P."/>
            <person name="Woyke T."/>
            <person name="Wu D."/>
            <person name="Gronow S."/>
            <person name="Wellnitz S."/>
            <person name="Brambilla E.-M."/>
            <person name="Klenk H.-P."/>
            <person name="Eisen J.A."/>
        </authorList>
    </citation>
    <scope>NUCLEOTIDE SEQUENCE [LARGE SCALE GENOMIC DNA]</scope>
    <source>
        <strain evidence="2 3">DSM 21528</strain>
    </source>
</reference>
<evidence type="ECO:0000259" key="1">
    <source>
        <dbReference type="Pfam" id="PF21814"/>
    </source>
</evidence>
<protein>
    <recommendedName>
        <fullName evidence="1">DUF6883 domain-containing protein</fullName>
    </recommendedName>
</protein>
<feature type="domain" description="DUF6883" evidence="1">
    <location>
        <begin position="6"/>
        <end position="111"/>
    </location>
</feature>
<accession>H2CLK9</accession>
<dbReference type="Proteomes" id="UP000005737">
    <property type="component" value="Unassembled WGS sequence"/>
</dbReference>
<dbReference type="InterPro" id="IPR049250">
    <property type="entry name" value="DUF6883"/>
</dbReference>
<sequence length="114" mass="12653">MNSPAKLPYGDRARIDDSKITDYLLSLSHPVGSGKARFFLALGYDTESLKASLLSLAIAGEVVHHEVSPYGEKYVVDGTIVSPRSKEAYIRTVWIIDRGEKWPRLVTAHPQEAK</sequence>